<proteinExistence type="predicted"/>
<feature type="region of interest" description="Disordered" evidence="1">
    <location>
        <begin position="1"/>
        <end position="24"/>
    </location>
</feature>
<reference evidence="2 3" key="1">
    <citation type="submission" date="2013-05" db="EMBL/GenBank/DDBJ databases">
        <authorList>
            <person name="Harkins D.M."/>
            <person name="Durkin A.S."/>
            <person name="Brinkac L.M."/>
            <person name="Haft D.H."/>
            <person name="Selengut J.D."/>
            <person name="Sanka R."/>
            <person name="DePew J."/>
            <person name="Purushe J."/>
            <person name="Hartskeerl R.A."/>
            <person name="Ahmed A."/>
            <person name="van der Linden H."/>
            <person name="Goris M.G.A."/>
            <person name="Vinetz J.M."/>
            <person name="Sutton G.G."/>
            <person name="Nierman W.C."/>
            <person name="Fouts D.E."/>
        </authorList>
    </citation>
    <scope>NUCLEOTIDE SEQUENCE [LARGE SCALE GENOMIC DNA]</scope>
    <source>
        <strain evidence="2 3">10</strain>
    </source>
</reference>
<dbReference type="AlphaFoldDB" id="V6HHC6"/>
<dbReference type="Proteomes" id="UP000018719">
    <property type="component" value="Unassembled WGS sequence"/>
</dbReference>
<protein>
    <submittedName>
        <fullName evidence="2">Uncharacterized protein</fullName>
    </submittedName>
</protein>
<feature type="compositionally biased region" description="Low complexity" evidence="1">
    <location>
        <begin position="1"/>
        <end position="17"/>
    </location>
</feature>
<sequence>MDRGISSGERVSSLSGSEFSDGLFPDSAFFSVAKKKVEDARISKIRANVLLRIVDRLKRSRI</sequence>
<evidence type="ECO:0000313" key="3">
    <source>
        <dbReference type="Proteomes" id="UP000018719"/>
    </source>
</evidence>
<gene>
    <name evidence="2" type="ORF">LEP1GSC047_0347</name>
</gene>
<name>V6HHC6_9LEPT</name>
<dbReference type="EMBL" id="AHMM02000024">
    <property type="protein sequence ID" value="EQA35725.1"/>
    <property type="molecule type" value="Genomic_DNA"/>
</dbReference>
<evidence type="ECO:0000256" key="1">
    <source>
        <dbReference type="SAM" id="MobiDB-lite"/>
    </source>
</evidence>
<accession>V6HHC6</accession>
<evidence type="ECO:0000313" key="2">
    <source>
        <dbReference type="EMBL" id="EQA35725.1"/>
    </source>
</evidence>
<comment type="caution">
    <text evidence="2">The sequence shown here is derived from an EMBL/GenBank/DDBJ whole genome shotgun (WGS) entry which is preliminary data.</text>
</comment>
<organism evidence="2 3">
    <name type="scientific">Leptospira inadai serovar Lyme str. 10</name>
    <dbReference type="NCBI Taxonomy" id="1049790"/>
    <lineage>
        <taxon>Bacteria</taxon>
        <taxon>Pseudomonadati</taxon>
        <taxon>Spirochaetota</taxon>
        <taxon>Spirochaetia</taxon>
        <taxon>Leptospirales</taxon>
        <taxon>Leptospiraceae</taxon>
        <taxon>Leptospira</taxon>
    </lineage>
</organism>